<dbReference type="SUPFAM" id="SSF46689">
    <property type="entry name" value="Homeodomain-like"/>
    <property type="match status" value="1"/>
</dbReference>
<name>A0A8X8BYS2_POLSE</name>
<comment type="caution">
    <text evidence="4">The sequence shown here is derived from an EMBL/GenBank/DDBJ whole genome shotgun (WGS) entry which is preliminary data.</text>
</comment>
<dbReference type="InterPro" id="IPR057667">
    <property type="entry name" value="HTH_SB"/>
</dbReference>
<dbReference type="InterPro" id="IPR052338">
    <property type="entry name" value="Transposase_5"/>
</dbReference>
<proteinExistence type="predicted"/>
<sequence length="340" mass="38536">MAPHGKELSEDLKKRIVALHKGGRGYKKIANTLKLSCRTVAKTIQRFNRTGSTRNRPRHGRPKKLSACTCSASCPVMSFENMNAASIAAEVEGVGGVSPSVLRPYARRRLHQIGLHGCRPRRKPLLKMMHKKACKQFAEDKQTKDMDYWKHVLWSDETKINLFSSDGVKRVWRQPDEEYKDKCVLPTVMHDGGRGMVWGCMSAAGTGELQFIEGTVNGNMYCDILKQILIPSLRKLGHGAVFQHDNDSKHTSKTTTALLKKLRVKVLDWPSMSPDLNRIEHLWGILKRKMECKVFNIHQLRDVVMEEWKRIPVATCEAPVTSMPNRVKAVLENNGGHTKY</sequence>
<feature type="domain" description="Sleeping Beauty transposase HTH" evidence="3">
    <location>
        <begin position="5"/>
        <end position="54"/>
    </location>
</feature>
<dbReference type="Pfam" id="PF13358">
    <property type="entry name" value="DDE_3"/>
    <property type="match status" value="1"/>
</dbReference>
<dbReference type="InterPro" id="IPR009057">
    <property type="entry name" value="Homeodomain-like_sf"/>
</dbReference>
<evidence type="ECO:0000259" key="1">
    <source>
        <dbReference type="Pfam" id="PF01498"/>
    </source>
</evidence>
<organism evidence="4 5">
    <name type="scientific">Polypterus senegalus</name>
    <name type="common">Senegal bichir</name>
    <dbReference type="NCBI Taxonomy" id="55291"/>
    <lineage>
        <taxon>Eukaryota</taxon>
        <taxon>Metazoa</taxon>
        <taxon>Chordata</taxon>
        <taxon>Craniata</taxon>
        <taxon>Vertebrata</taxon>
        <taxon>Euteleostomi</taxon>
        <taxon>Actinopterygii</taxon>
        <taxon>Polypteriformes</taxon>
        <taxon>Polypteridae</taxon>
        <taxon>Polypterus</taxon>
    </lineage>
</organism>
<dbReference type="Gene3D" id="3.30.420.10">
    <property type="entry name" value="Ribonuclease H-like superfamily/Ribonuclease H"/>
    <property type="match status" value="1"/>
</dbReference>
<feature type="non-terminal residue" evidence="4">
    <location>
        <position position="340"/>
    </location>
</feature>
<keyword evidence="5" id="KW-1185">Reference proteome</keyword>
<accession>A0A8X8BYS2</accession>
<dbReference type="InterPro" id="IPR002492">
    <property type="entry name" value="Transposase_Tc1-like"/>
</dbReference>
<feature type="domain" description="Transposase Tc1-like" evidence="1">
    <location>
        <begin position="103"/>
        <end position="140"/>
    </location>
</feature>
<dbReference type="Gene3D" id="1.10.10.10">
    <property type="entry name" value="Winged helix-like DNA-binding domain superfamily/Winged helix DNA-binding domain"/>
    <property type="match status" value="1"/>
</dbReference>
<dbReference type="PANTHER" id="PTHR23022">
    <property type="entry name" value="TRANSPOSABLE ELEMENT-RELATED"/>
    <property type="match status" value="1"/>
</dbReference>
<dbReference type="PANTHER" id="PTHR23022:SF135">
    <property type="entry name" value="SI:DKEY-77F5.3"/>
    <property type="match status" value="1"/>
</dbReference>
<dbReference type="InterPro" id="IPR038717">
    <property type="entry name" value="Tc1-like_DDE_dom"/>
</dbReference>
<dbReference type="EMBL" id="JAATIS010000094">
    <property type="protein sequence ID" value="KAG2470832.1"/>
    <property type="molecule type" value="Genomic_DNA"/>
</dbReference>
<dbReference type="AlphaFoldDB" id="A0A8X8BYS2"/>
<dbReference type="Pfam" id="PF01498">
    <property type="entry name" value="HTH_Tnp_Tc3_2"/>
    <property type="match status" value="1"/>
</dbReference>
<dbReference type="GO" id="GO:0003677">
    <property type="term" value="F:DNA binding"/>
    <property type="evidence" value="ECO:0007669"/>
    <property type="project" value="InterPro"/>
</dbReference>
<gene>
    <name evidence="4" type="primary">Tcb1_250</name>
    <name evidence="4" type="ORF">GTO96_0006431</name>
</gene>
<feature type="domain" description="Tc1-like transposase DDE" evidence="2">
    <location>
        <begin position="152"/>
        <end position="292"/>
    </location>
</feature>
<evidence type="ECO:0000259" key="3">
    <source>
        <dbReference type="Pfam" id="PF25787"/>
    </source>
</evidence>
<dbReference type="GO" id="GO:0006313">
    <property type="term" value="P:DNA transposition"/>
    <property type="evidence" value="ECO:0007669"/>
    <property type="project" value="InterPro"/>
</dbReference>
<dbReference type="GO" id="GO:0015074">
    <property type="term" value="P:DNA integration"/>
    <property type="evidence" value="ECO:0007669"/>
    <property type="project" value="InterPro"/>
</dbReference>
<evidence type="ECO:0000313" key="4">
    <source>
        <dbReference type="EMBL" id="KAG2470832.1"/>
    </source>
</evidence>
<dbReference type="Proteomes" id="UP000886611">
    <property type="component" value="Unassembled WGS sequence"/>
</dbReference>
<reference evidence="4 5" key="1">
    <citation type="journal article" date="2021" name="Cell">
        <title>Tracing the genetic footprints of vertebrate landing in non-teleost ray-finned fishes.</title>
        <authorList>
            <person name="Bi X."/>
            <person name="Wang K."/>
            <person name="Yang L."/>
            <person name="Pan H."/>
            <person name="Jiang H."/>
            <person name="Wei Q."/>
            <person name="Fang M."/>
            <person name="Yu H."/>
            <person name="Zhu C."/>
            <person name="Cai Y."/>
            <person name="He Y."/>
            <person name="Gan X."/>
            <person name="Zeng H."/>
            <person name="Yu D."/>
            <person name="Zhu Y."/>
            <person name="Jiang H."/>
            <person name="Qiu Q."/>
            <person name="Yang H."/>
            <person name="Zhang Y.E."/>
            <person name="Wang W."/>
            <person name="Zhu M."/>
            <person name="He S."/>
            <person name="Zhang G."/>
        </authorList>
    </citation>
    <scope>NUCLEOTIDE SEQUENCE [LARGE SCALE GENOMIC DNA]</scope>
    <source>
        <strain evidence="4">Bchr_013</strain>
    </source>
</reference>
<dbReference type="Pfam" id="PF25787">
    <property type="entry name" value="HTH_SB"/>
    <property type="match status" value="1"/>
</dbReference>
<evidence type="ECO:0000259" key="2">
    <source>
        <dbReference type="Pfam" id="PF13358"/>
    </source>
</evidence>
<protein>
    <submittedName>
        <fullName evidence="4">TCB1 transposase</fullName>
    </submittedName>
</protein>
<feature type="non-terminal residue" evidence="4">
    <location>
        <position position="1"/>
    </location>
</feature>
<evidence type="ECO:0000313" key="5">
    <source>
        <dbReference type="Proteomes" id="UP000886611"/>
    </source>
</evidence>
<dbReference type="InterPro" id="IPR036388">
    <property type="entry name" value="WH-like_DNA-bd_sf"/>
</dbReference>
<dbReference type="InterPro" id="IPR036397">
    <property type="entry name" value="RNaseH_sf"/>
</dbReference>